<evidence type="ECO:0000313" key="7">
    <source>
        <dbReference type="Proteomes" id="UP000306825"/>
    </source>
</evidence>
<dbReference type="InterPro" id="IPR029052">
    <property type="entry name" value="Metallo-depent_PP-like"/>
</dbReference>
<dbReference type="PROSITE" id="PS00785">
    <property type="entry name" value="5_NUCLEOTIDASE_1"/>
    <property type="match status" value="1"/>
</dbReference>
<protein>
    <recommendedName>
        <fullName evidence="8">Bifunctional metallophosphatase/5'-nucleotidase</fullName>
    </recommendedName>
</protein>
<feature type="signal peptide" evidence="3">
    <location>
        <begin position="1"/>
        <end position="24"/>
    </location>
</feature>
<evidence type="ECO:0008006" key="8">
    <source>
        <dbReference type="Google" id="ProtNLM"/>
    </source>
</evidence>
<dbReference type="RefSeq" id="WP_138322728.1">
    <property type="nucleotide sequence ID" value="NZ_CP040463.1"/>
</dbReference>
<gene>
    <name evidence="6" type="ORF">FE773_00540</name>
</gene>
<feature type="domain" description="5'-Nucleotidase C-terminal" evidence="5">
    <location>
        <begin position="580"/>
        <end position="717"/>
    </location>
</feature>
<name>A0ABX5VA49_9BACT</name>
<dbReference type="EMBL" id="CP040463">
    <property type="protein sequence ID" value="QCT93729.1"/>
    <property type="molecule type" value="Genomic_DNA"/>
</dbReference>
<comment type="similarity">
    <text evidence="1 3">Belongs to the 5'-nucleotidase family.</text>
</comment>
<evidence type="ECO:0000256" key="1">
    <source>
        <dbReference type="ARBA" id="ARBA00006654"/>
    </source>
</evidence>
<dbReference type="InterPro" id="IPR036907">
    <property type="entry name" value="5'-Nucleotdase_C_sf"/>
</dbReference>
<feature type="chain" id="PRO_5045012344" description="Bifunctional metallophosphatase/5'-nucleotidase" evidence="3">
    <location>
        <begin position="25"/>
        <end position="761"/>
    </location>
</feature>
<dbReference type="PRINTS" id="PR01607">
    <property type="entry name" value="APYRASEFAMLY"/>
</dbReference>
<feature type="domain" description="Calcineurin-like phosphoesterase" evidence="4">
    <location>
        <begin position="205"/>
        <end position="424"/>
    </location>
</feature>
<dbReference type="Proteomes" id="UP000306825">
    <property type="component" value="Chromosome"/>
</dbReference>
<reference evidence="6 7" key="1">
    <citation type="submission" date="2019-05" db="EMBL/GenBank/DDBJ databases">
        <title>A comparative analysis of the Nautiliaceae.</title>
        <authorList>
            <person name="Grosche A."/>
            <person name="Smedile F."/>
            <person name="Vetriani C."/>
        </authorList>
    </citation>
    <scope>NUCLEOTIDE SEQUENCE [LARGE SCALE GENOMIC DNA]</scope>
    <source>
        <strain evidence="6 7">TB-2</strain>
    </source>
</reference>
<evidence type="ECO:0000313" key="6">
    <source>
        <dbReference type="EMBL" id="QCT93729.1"/>
    </source>
</evidence>
<dbReference type="InterPro" id="IPR008334">
    <property type="entry name" value="5'-Nucleotdase_C"/>
</dbReference>
<evidence type="ECO:0000259" key="4">
    <source>
        <dbReference type="Pfam" id="PF00149"/>
    </source>
</evidence>
<keyword evidence="7" id="KW-1185">Reference proteome</keyword>
<keyword evidence="3" id="KW-0547">Nucleotide-binding</keyword>
<dbReference type="SUPFAM" id="SSF55816">
    <property type="entry name" value="5'-nucleotidase (syn. UDP-sugar hydrolase), C-terminal domain"/>
    <property type="match status" value="1"/>
</dbReference>
<dbReference type="PANTHER" id="PTHR11575:SF24">
    <property type="entry name" value="5'-NUCLEOTIDASE"/>
    <property type="match status" value="1"/>
</dbReference>
<evidence type="ECO:0000256" key="2">
    <source>
        <dbReference type="ARBA" id="ARBA00022729"/>
    </source>
</evidence>
<sequence length="761" mass="85153">MFSKKIYFTLPLLGLFLGCGSSNTSNTTITGAAIDDYLINSKVEIYNTNGNKISECKTGEYGIFNCKVKTNQKLIVIIKKGILDLDGNSSTTNDQSNFPGCLVGIVYPNQNVVISPLSTKLIAEYLNIPLNVKREGNNTIAYLTENQIKINEIAKNSDEIYNKESNLPVFIMNSTNKQEIKKHSKIVKKFMKDIEKISFKNSYRLRILHINDTHSHLEPTRIKIQINGEKTYVFAGGYAKIAKFVKNIKAKDKNSIFLHAGDAVQGTLYFSEFNGSADTQTLNQMNIDDMVLGNHEFDKGKEFLVKNLLDKFKFPIVDANVIMDNSDPDKKEFDKKVNPYKIFTIHGQKIAIVGETVDASSISQPGPTIIFLDYVTTAQNTINTLENKNINKIIFLTHIGYDMDKFLANEVNNIDVIVGGHSHTLLGDFTNLGLKSTGDYPTIITNGDNKTLILTAWKWGEVVGDINILFNNEGKIFDYTGTPVMLVDDKFLRKNNDGKKVEVNETIKKEIENYISMQENIKIEQYDTKVEKIINKYKPLIEELMNKVIGEANATLTHVRLPGDTDENGNILPHGSMIAPHVALAMYEKAQKNGGADFSLQNAGGVRITIPEGNITIGEVKTLLPFGNTLVLVKMDGKKIKDMIENAIERAYIKKTNTGAFPYLGNAKFTFDASKPLGERIVEFKIKENGNWIDLDLNKTYTIATNNYIANGGDNYIELKNATNKYDTGFIDSDTFIEYVKNHKVLSPLPEKDLPVSVINN</sequence>
<dbReference type="PROSITE" id="PS51257">
    <property type="entry name" value="PROKAR_LIPOPROTEIN"/>
    <property type="match status" value="1"/>
</dbReference>
<dbReference type="SUPFAM" id="SSF56300">
    <property type="entry name" value="Metallo-dependent phosphatases"/>
    <property type="match status" value="1"/>
</dbReference>
<accession>A0ABX5VA49</accession>
<dbReference type="InterPro" id="IPR004843">
    <property type="entry name" value="Calcineurin-like_PHP"/>
</dbReference>
<dbReference type="Pfam" id="PF00149">
    <property type="entry name" value="Metallophos"/>
    <property type="match status" value="1"/>
</dbReference>
<dbReference type="InterPro" id="IPR006146">
    <property type="entry name" value="5'-Nucleotdase_CS"/>
</dbReference>
<proteinExistence type="inferred from homology"/>
<keyword evidence="2 3" id="KW-0732">Signal</keyword>
<dbReference type="Gene3D" id="3.90.780.10">
    <property type="entry name" value="5'-Nucleotidase, C-terminal domain"/>
    <property type="match status" value="1"/>
</dbReference>
<dbReference type="PANTHER" id="PTHR11575">
    <property type="entry name" value="5'-NUCLEOTIDASE-RELATED"/>
    <property type="match status" value="1"/>
</dbReference>
<organism evidence="6 7">
    <name type="scientific">Caminibacter mediatlanticus TB-2</name>
    <dbReference type="NCBI Taxonomy" id="391592"/>
    <lineage>
        <taxon>Bacteria</taxon>
        <taxon>Pseudomonadati</taxon>
        <taxon>Campylobacterota</taxon>
        <taxon>Epsilonproteobacteria</taxon>
        <taxon>Nautiliales</taxon>
        <taxon>Nautiliaceae</taxon>
        <taxon>Caminibacter</taxon>
    </lineage>
</organism>
<evidence type="ECO:0000259" key="5">
    <source>
        <dbReference type="Pfam" id="PF02872"/>
    </source>
</evidence>
<evidence type="ECO:0000256" key="3">
    <source>
        <dbReference type="RuleBase" id="RU362119"/>
    </source>
</evidence>
<dbReference type="InterPro" id="IPR006179">
    <property type="entry name" value="5_nucleotidase/apyrase"/>
</dbReference>
<dbReference type="Gene3D" id="3.60.21.10">
    <property type="match status" value="1"/>
</dbReference>
<keyword evidence="3" id="KW-0378">Hydrolase</keyword>
<dbReference type="Pfam" id="PF02872">
    <property type="entry name" value="5_nucleotid_C"/>
    <property type="match status" value="1"/>
</dbReference>